<reference evidence="1" key="2">
    <citation type="journal article" date="2021" name="Microbiome">
        <title>Successional dynamics and alternative stable states in a saline activated sludge microbial community over 9 years.</title>
        <authorList>
            <person name="Wang Y."/>
            <person name="Ye J."/>
            <person name="Ju F."/>
            <person name="Liu L."/>
            <person name="Boyd J.A."/>
            <person name="Deng Y."/>
            <person name="Parks D.H."/>
            <person name="Jiang X."/>
            <person name="Yin X."/>
            <person name="Woodcroft B.J."/>
            <person name="Tyson G.W."/>
            <person name="Hugenholtz P."/>
            <person name="Polz M.F."/>
            <person name="Zhang T."/>
        </authorList>
    </citation>
    <scope>NUCLEOTIDE SEQUENCE</scope>
    <source>
        <strain evidence="1">HKST-UBA09</strain>
    </source>
</reference>
<reference evidence="1" key="1">
    <citation type="submission" date="2020-04" db="EMBL/GenBank/DDBJ databases">
        <authorList>
            <person name="Zhang T."/>
        </authorList>
    </citation>
    <scope>NUCLEOTIDE SEQUENCE</scope>
    <source>
        <strain evidence="1">HKST-UBA09</strain>
    </source>
</reference>
<dbReference type="Proteomes" id="UP000714915">
    <property type="component" value="Unassembled WGS sequence"/>
</dbReference>
<dbReference type="AlphaFoldDB" id="A0A955LAK9"/>
<name>A0A955LAK9_9BACT</name>
<organism evidence="1 2">
    <name type="scientific">Candidatus Dojkabacteria bacterium</name>
    <dbReference type="NCBI Taxonomy" id="2099670"/>
    <lineage>
        <taxon>Bacteria</taxon>
        <taxon>Candidatus Dojkabacteria</taxon>
    </lineage>
</organism>
<evidence type="ECO:0000313" key="1">
    <source>
        <dbReference type="EMBL" id="MCA9386609.1"/>
    </source>
</evidence>
<evidence type="ECO:0000313" key="2">
    <source>
        <dbReference type="Proteomes" id="UP000714915"/>
    </source>
</evidence>
<gene>
    <name evidence="1" type="ORF">KC669_01100</name>
</gene>
<dbReference type="SUPFAM" id="SSF144010">
    <property type="entry name" value="CofE-like"/>
    <property type="match status" value="1"/>
</dbReference>
<dbReference type="Gene3D" id="3.30.1330.100">
    <property type="entry name" value="CofE-like"/>
    <property type="match status" value="1"/>
</dbReference>
<protein>
    <recommendedName>
        <fullName evidence="3">F420-0--gamma-glutamyl ligase</fullName>
    </recommendedName>
</protein>
<sequence>MNANPGRELYSEFNGKKFARVPVETKFVEIEDSLVDVLDEFARPKIENGDIMAVSCKIVSITTPGLTVHKDSVKISMLARLIVKFVKKWPNDIGYSSPRKMQVAINRAGYGRIIVAIIGGLIMKLAGKPGYFYKIAGNQINAIDGFTVGYTSRPMFENYAFLPPRPYEAKNICNELEARYGVPVAIMDGNNIENNVMGMSDKLEKLYSEDDWKQIMAGNPQGQEDDGRNTPVILVRPAST</sequence>
<comment type="caution">
    <text evidence="1">The sequence shown here is derived from an EMBL/GenBank/DDBJ whole genome shotgun (WGS) entry which is preliminary data.</text>
</comment>
<dbReference type="EMBL" id="JAGQLF010000008">
    <property type="protein sequence ID" value="MCA9386609.1"/>
    <property type="molecule type" value="Genomic_DNA"/>
</dbReference>
<proteinExistence type="predicted"/>
<accession>A0A955LAK9</accession>
<evidence type="ECO:0008006" key="3">
    <source>
        <dbReference type="Google" id="ProtNLM"/>
    </source>
</evidence>